<dbReference type="Proteomes" id="UP000254055">
    <property type="component" value="Unassembled WGS sequence"/>
</dbReference>
<dbReference type="AlphaFoldDB" id="A0A378WE59"/>
<evidence type="ECO:0000313" key="1">
    <source>
        <dbReference type="EMBL" id="SUA35619.1"/>
    </source>
</evidence>
<proteinExistence type="predicted"/>
<gene>
    <name evidence="1" type="ORF">NCTC12229_00022</name>
</gene>
<dbReference type="RefSeq" id="WP_115133068.1">
    <property type="nucleotide sequence ID" value="NZ_UGRS01000001.1"/>
</dbReference>
<accession>A0A378WE59</accession>
<dbReference type="EMBL" id="UGRS01000001">
    <property type="protein sequence ID" value="SUA35619.1"/>
    <property type="molecule type" value="Genomic_DNA"/>
</dbReference>
<name>A0A378WE59_9NEIS</name>
<dbReference type="OrthoDB" id="5771270at2"/>
<protein>
    <submittedName>
        <fullName evidence="1">Uncharacterized protein</fullName>
    </submittedName>
</protein>
<reference evidence="1 2" key="1">
    <citation type="submission" date="2018-06" db="EMBL/GenBank/DDBJ databases">
        <authorList>
            <consortium name="Pathogen Informatics"/>
            <person name="Doyle S."/>
        </authorList>
    </citation>
    <scope>NUCLEOTIDE SEQUENCE [LARGE SCALE GENOMIC DNA]</scope>
    <source>
        <strain evidence="1 2">NCTC12229</strain>
    </source>
</reference>
<evidence type="ECO:0000313" key="2">
    <source>
        <dbReference type="Proteomes" id="UP000254055"/>
    </source>
</evidence>
<organism evidence="1 2">
    <name type="scientific">Neisseria zoodegmatis</name>
    <dbReference type="NCBI Taxonomy" id="326523"/>
    <lineage>
        <taxon>Bacteria</taxon>
        <taxon>Pseudomonadati</taxon>
        <taxon>Pseudomonadota</taxon>
        <taxon>Betaproteobacteria</taxon>
        <taxon>Neisseriales</taxon>
        <taxon>Neisseriaceae</taxon>
        <taxon>Neisseria</taxon>
    </lineage>
</organism>
<sequence>MNASNRIPLSVRISQEDADFIAGLNLEGANTPSEKIREILKQARLMNAQQRDYGAALNQAEQFFQTAKHEVLHAEKQLGVHSPILARVFELLPDLSATLASDLPEEADLDSLKKYEQEIMRRVVRLADSILQLAVTGRGAAYDDAVLAELENTLRLARIVWQRYEDEAV</sequence>